<reference evidence="1" key="1">
    <citation type="submission" date="2022-07" db="EMBL/GenBank/DDBJ databases">
        <title>Phylogenomic reconstructions and comparative analyses of Kickxellomycotina fungi.</title>
        <authorList>
            <person name="Reynolds N.K."/>
            <person name="Stajich J.E."/>
            <person name="Barry K."/>
            <person name="Grigoriev I.V."/>
            <person name="Crous P."/>
            <person name="Smith M.E."/>
        </authorList>
    </citation>
    <scope>NUCLEOTIDE SEQUENCE</scope>
    <source>
        <strain evidence="1">CBS 102833</strain>
    </source>
</reference>
<proteinExistence type="predicted"/>
<evidence type="ECO:0000313" key="1">
    <source>
        <dbReference type="EMBL" id="KAJ2804238.1"/>
    </source>
</evidence>
<organism evidence="1 2">
    <name type="scientific">Coemansia furcata</name>
    <dbReference type="NCBI Taxonomy" id="417177"/>
    <lineage>
        <taxon>Eukaryota</taxon>
        <taxon>Fungi</taxon>
        <taxon>Fungi incertae sedis</taxon>
        <taxon>Zoopagomycota</taxon>
        <taxon>Kickxellomycotina</taxon>
        <taxon>Kickxellomycetes</taxon>
        <taxon>Kickxellales</taxon>
        <taxon>Kickxellaceae</taxon>
        <taxon>Coemansia</taxon>
    </lineage>
</organism>
<dbReference type="Proteomes" id="UP001140096">
    <property type="component" value="Unassembled WGS sequence"/>
</dbReference>
<gene>
    <name evidence="1" type="primary">SKO1</name>
    <name evidence="1" type="ORF">H4S07_004274</name>
</gene>
<name>A0ACC1LBI6_9FUNG</name>
<accession>A0ACC1LBI6</accession>
<protein>
    <submittedName>
        <fullName evidence="1">Transcription factor</fullName>
    </submittedName>
</protein>
<dbReference type="EMBL" id="JANBUP010001669">
    <property type="protein sequence ID" value="KAJ2804238.1"/>
    <property type="molecule type" value="Genomic_DNA"/>
</dbReference>
<sequence length="466" mass="50626">MEAHRRKPLDLAREPNPFERSFSLVRADSSRAAPPADRGSRPSNSPKTNSSSSRPTPTGRGGSPAASRHSTPSSRGSDQAGQLTPSVKLPPAAAISGPVDPARMPAVWGAESLRSGPLSPAMLGGPTATSGTPKPLPTPGSRLGLTDPALHSGLTPYIAGEAPPTKAFGPIRMPLALVTPSLHAAMQATVNGQDITSTPGGTLHVVPPRSQQPTESKLFAPSAPHSPQPLPRPYGPESTWSPRLQHPPPPQAKRLRMSSEDTSAVILTKRKTKRKPNDLMSRESTASKHDDSDLDDDIDPYATHGADGQPLTEEEKRKQFLERNRIAALKCRQRKKKQLQELQDRHDYMVQENERLRKDYMELREVALQARAMLAAHSDCSVARANGVYGVDSLPPGMPVSLHSLVPVNPAEAEYAKKIIDATPPTSNGVPIHQSRVPVRRSAPRSRHPQMNHETYYEQSPRMWRD</sequence>
<keyword evidence="2" id="KW-1185">Reference proteome</keyword>
<comment type="caution">
    <text evidence="1">The sequence shown here is derived from an EMBL/GenBank/DDBJ whole genome shotgun (WGS) entry which is preliminary data.</text>
</comment>
<evidence type="ECO:0000313" key="2">
    <source>
        <dbReference type="Proteomes" id="UP001140096"/>
    </source>
</evidence>